<keyword evidence="5" id="KW-0326">Glycosidase</keyword>
<dbReference type="EMBL" id="JAUTFT010000001">
    <property type="protein sequence ID" value="MDW8634286.1"/>
    <property type="molecule type" value="Genomic_DNA"/>
</dbReference>
<feature type="active site" description="Proton donor" evidence="9">
    <location>
        <position position="220"/>
    </location>
</feature>
<evidence type="ECO:0000256" key="9">
    <source>
        <dbReference type="PIRSR" id="PIRSR608264-1"/>
    </source>
</evidence>
<evidence type="ECO:0000256" key="1">
    <source>
        <dbReference type="ARBA" id="ARBA00000481"/>
    </source>
</evidence>
<dbReference type="CDD" id="cd02175">
    <property type="entry name" value="GH16_lichenase"/>
    <property type="match status" value="1"/>
</dbReference>
<feature type="compositionally biased region" description="Polar residues" evidence="10">
    <location>
        <begin position="356"/>
        <end position="376"/>
    </location>
</feature>
<dbReference type="EC" id="3.2.1.73" evidence="2"/>
<evidence type="ECO:0000256" key="5">
    <source>
        <dbReference type="ARBA" id="ARBA00023295"/>
    </source>
</evidence>
<evidence type="ECO:0000256" key="6">
    <source>
        <dbReference type="ARBA" id="ARBA00029722"/>
    </source>
</evidence>
<keyword evidence="11" id="KW-0812">Transmembrane</keyword>
<keyword evidence="12" id="KW-0732">Signal</keyword>
<reference evidence="14" key="1">
    <citation type="submission" date="2023-07" db="EMBL/GenBank/DDBJ databases">
        <title>Characterization of virulence traits, antimicrobial resistance genes carried by mobile genetic elements and competence in Streptococcus suis strains isolated in France.</title>
        <authorList>
            <person name="Dechene-Tempier M."/>
            <person name="Marois-Crehan C."/>
            <person name="De Boisseson C."/>
            <person name="Lucas P."/>
            <person name="Bougeard S."/>
            <person name="Libante V."/>
            <person name="Payot S."/>
        </authorList>
    </citation>
    <scope>NUCLEOTIDE SEQUENCE</scope>
    <source>
        <strain evidence="14">1532</strain>
    </source>
</reference>
<gene>
    <name evidence="14" type="ORF">Q7V77_00900</name>
</gene>
<evidence type="ECO:0000256" key="8">
    <source>
        <dbReference type="ARBA" id="ARBA00031665"/>
    </source>
</evidence>
<feature type="transmembrane region" description="Helical" evidence="11">
    <location>
        <begin position="436"/>
        <end position="455"/>
    </location>
</feature>
<feature type="compositionally biased region" description="Polar residues" evidence="10">
    <location>
        <begin position="80"/>
        <end position="92"/>
    </location>
</feature>
<dbReference type="PANTHER" id="PTHR31062">
    <property type="entry name" value="XYLOGLUCAN ENDOTRANSGLUCOSYLASE/HYDROLASE PROTEIN 8-RELATED"/>
    <property type="match status" value="1"/>
</dbReference>
<name>A0AAP6A4F0_STRSU</name>
<comment type="caution">
    <text evidence="14">The sequence shown here is derived from an EMBL/GenBank/DDBJ whole genome shotgun (WGS) entry which is preliminary data.</text>
</comment>
<feature type="compositionally biased region" description="Low complexity" evidence="10">
    <location>
        <begin position="412"/>
        <end position="424"/>
    </location>
</feature>
<evidence type="ECO:0000259" key="13">
    <source>
        <dbReference type="PROSITE" id="PS51762"/>
    </source>
</evidence>
<organism evidence="14 15">
    <name type="scientific">Streptococcus suis</name>
    <dbReference type="NCBI Taxonomy" id="1307"/>
    <lineage>
        <taxon>Bacteria</taxon>
        <taxon>Bacillati</taxon>
        <taxon>Bacillota</taxon>
        <taxon>Bacilli</taxon>
        <taxon>Lactobacillales</taxon>
        <taxon>Streptococcaceae</taxon>
        <taxon>Streptococcus</taxon>
    </lineage>
</organism>
<evidence type="ECO:0000313" key="15">
    <source>
        <dbReference type="Proteomes" id="UP001272448"/>
    </source>
</evidence>
<dbReference type="PRINTS" id="PR00737">
    <property type="entry name" value="GLHYDRLASE16"/>
</dbReference>
<dbReference type="GO" id="GO:0042972">
    <property type="term" value="F:licheninase activity"/>
    <property type="evidence" value="ECO:0007669"/>
    <property type="project" value="UniProtKB-EC"/>
</dbReference>
<evidence type="ECO:0000256" key="7">
    <source>
        <dbReference type="ARBA" id="ARBA00029771"/>
    </source>
</evidence>
<dbReference type="NCBIfam" id="NF047856">
    <property type="entry name" value="BGlucanaseBglS"/>
    <property type="match status" value="1"/>
</dbReference>
<feature type="region of interest" description="Disordered" evidence="10">
    <location>
        <begin position="77"/>
        <end position="116"/>
    </location>
</feature>
<keyword evidence="11" id="KW-0472">Membrane</keyword>
<dbReference type="InterPro" id="IPR008264">
    <property type="entry name" value="Beta_glucanase"/>
</dbReference>
<dbReference type="InterPro" id="IPR000757">
    <property type="entry name" value="Beta-glucanase-like"/>
</dbReference>
<sequence length="461" mass="51087">MSKNKTILRRQFMSKKIVLSWLCVASTICSLAVNGKQILAEDVASQRLPTSEQIISDSSETTSLSTETVVAETEVAVTSQSVETSPATTASPENEMVSEVVEETAEPSSEVETPKQEAFSTDFDTFDESTAQLADWSNGAMFNARWTPSNVAFSDGIMTLMIDNDGKGGYNSGEWRTQQYYHYGKYEVRMKPISNPGTVSSFFTYTGPSDGTQWDEIDIEFVGYDTTKVQFNYFTNGVGGHEHYYNLGFDASEEFHTYAFDWKKDSITWFVDGVAVHTATTDIPTTPGKIMMNAWPGIGVDEWLKPFDGNVPLVASYDWMKYTPNTVELPESKIDNDEQMTNTTPEETSENKSDSNEGSSLSHEISDSNSSSTLHNDSNHQDENSVPSGQHQSNVTLEGKQEVKKTQPLPLPNNNVNQTNLSNQHKLPNTSSQTGWLSMFVGSVLFIVATLVCSFTSRKRS</sequence>
<evidence type="ECO:0000256" key="11">
    <source>
        <dbReference type="SAM" id="Phobius"/>
    </source>
</evidence>
<evidence type="ECO:0000256" key="4">
    <source>
        <dbReference type="ARBA" id="ARBA00022801"/>
    </source>
</evidence>
<feature type="signal peptide" evidence="12">
    <location>
        <begin position="1"/>
        <end position="32"/>
    </location>
</feature>
<dbReference type="PROSITE" id="PS51762">
    <property type="entry name" value="GH16_2"/>
    <property type="match status" value="1"/>
</dbReference>
<dbReference type="GO" id="GO:0005975">
    <property type="term" value="P:carbohydrate metabolic process"/>
    <property type="evidence" value="ECO:0007669"/>
    <property type="project" value="InterPro"/>
</dbReference>
<dbReference type="Proteomes" id="UP001272448">
    <property type="component" value="Unassembled WGS sequence"/>
</dbReference>
<dbReference type="SUPFAM" id="SSF49899">
    <property type="entry name" value="Concanavalin A-like lectins/glucanases"/>
    <property type="match status" value="1"/>
</dbReference>
<dbReference type="Pfam" id="PF00722">
    <property type="entry name" value="Glyco_hydro_16"/>
    <property type="match status" value="1"/>
</dbReference>
<feature type="chain" id="PRO_5043048352" description="Beta-glucanase" evidence="12">
    <location>
        <begin position="33"/>
        <end position="461"/>
    </location>
</feature>
<dbReference type="InterPro" id="IPR013320">
    <property type="entry name" value="ConA-like_dom_sf"/>
</dbReference>
<dbReference type="InterPro" id="IPR044791">
    <property type="entry name" value="Beta-glucanase/XTH"/>
</dbReference>
<dbReference type="Gene3D" id="2.60.120.200">
    <property type="match status" value="1"/>
</dbReference>
<feature type="active site" description="Nucleophile" evidence="9">
    <location>
        <position position="216"/>
    </location>
</feature>
<comment type="catalytic activity">
    <reaction evidence="1">
        <text>Hydrolysis of (1-&gt;4)-beta-D-glucosidic linkages in beta-D-glucans containing (1-&gt;3)- and (1-&gt;4)-bonds.</text>
        <dbReference type="EC" id="3.2.1.73"/>
    </reaction>
</comment>
<keyword evidence="4" id="KW-0378">Hydrolase</keyword>
<evidence type="ECO:0000313" key="14">
    <source>
        <dbReference type="EMBL" id="MDW8634286.1"/>
    </source>
</evidence>
<evidence type="ECO:0000256" key="2">
    <source>
        <dbReference type="ARBA" id="ARBA00012690"/>
    </source>
</evidence>
<keyword evidence="11" id="KW-1133">Transmembrane helix</keyword>
<proteinExistence type="predicted"/>
<evidence type="ECO:0000256" key="12">
    <source>
        <dbReference type="SAM" id="SignalP"/>
    </source>
</evidence>
<feature type="compositionally biased region" description="Polar residues" evidence="10">
    <location>
        <begin position="384"/>
        <end position="396"/>
    </location>
</feature>
<feature type="domain" description="GH16" evidence="13">
    <location>
        <begin position="106"/>
        <end position="328"/>
    </location>
</feature>
<feature type="region of interest" description="Disordered" evidence="10">
    <location>
        <begin position="330"/>
        <end position="430"/>
    </location>
</feature>
<dbReference type="AlphaFoldDB" id="A0AAP6A4F0"/>
<evidence type="ECO:0000256" key="3">
    <source>
        <dbReference type="ARBA" id="ARBA00014569"/>
    </source>
</evidence>
<accession>A0AAP6A4F0</accession>
<protein>
    <recommendedName>
        <fullName evidence="3">Beta-glucanase</fullName>
        <ecNumber evidence="2">3.2.1.73</ecNumber>
    </recommendedName>
    <alternativeName>
        <fullName evidence="8">1,3-1,4-beta-D-glucan 4-glucanohydrolase</fullName>
    </alternativeName>
    <alternativeName>
        <fullName evidence="7">Endo-beta-1,3-1,4 glucanase</fullName>
    </alternativeName>
    <alternativeName>
        <fullName evidence="6">Lichenase</fullName>
    </alternativeName>
</protein>
<evidence type="ECO:0000256" key="10">
    <source>
        <dbReference type="SAM" id="MobiDB-lite"/>
    </source>
</evidence>